<feature type="compositionally biased region" description="Pro residues" evidence="5">
    <location>
        <begin position="80"/>
        <end position="89"/>
    </location>
</feature>
<evidence type="ECO:0000259" key="6">
    <source>
        <dbReference type="PROSITE" id="PS51706"/>
    </source>
</evidence>
<dbReference type="Proteomes" id="UP000054053">
    <property type="component" value="Unassembled WGS sequence"/>
</dbReference>
<evidence type="ECO:0000256" key="3">
    <source>
        <dbReference type="ARBA" id="ARBA00022842"/>
    </source>
</evidence>
<dbReference type="InterPro" id="IPR052279">
    <property type="entry name" value="EngB_GTPase"/>
</dbReference>
<comment type="caution">
    <text evidence="7">The sequence shown here is derived from an EMBL/GenBank/DDBJ whole genome shotgun (WGS) entry which is preliminary data.</text>
</comment>
<dbReference type="AlphaFoldDB" id="A0A1B5L5E5"/>
<dbReference type="GO" id="GO:0005525">
    <property type="term" value="F:GTP binding"/>
    <property type="evidence" value="ECO:0007669"/>
    <property type="project" value="UniProtKB-KW"/>
</dbReference>
<sequence length="409" mass="43682">MPRLPRISPRTPGPRHADSARFSVSATQSVRIRPTRRPVARREPSTPSGDALQLARDATKDLRGNRGPLSGSTSCNIEPSPSPPAPAAVPLPDTGLSGPYKRVLLSSQTIVHCSAGQPLDKAQHNPPGRLTTCTTNRQLQQLAAADKFFSHPCRFLYSAEVLRHHAINHHVPEVVVLGASNVGKSTFLNALVGSATAARVSQKPGRTTLMNAFGVGPLPKIPRQSVAKGTAPPKHSLVLVDTPGYGYRSQASWGDAILSYIRARSMLRGAVVLLSSEKRLMPEDRWILGALAEANTRTVVVVTKADKSKGAWVDKATALADSVQWELDRLHGESGYRWRVSLGAAAHIYVTAAGISSPGKLRNGGGMGGVRSAILEMAGFALDNTVSRNAQSLTYGGPIVSFDDIQWKT</sequence>
<dbReference type="GO" id="GO:0046872">
    <property type="term" value="F:metal ion binding"/>
    <property type="evidence" value="ECO:0007669"/>
    <property type="project" value="UniProtKB-KW"/>
</dbReference>
<dbReference type="GO" id="GO:0005739">
    <property type="term" value="C:mitochondrion"/>
    <property type="evidence" value="ECO:0007669"/>
    <property type="project" value="TreeGrafter"/>
</dbReference>
<dbReference type="Pfam" id="PF01926">
    <property type="entry name" value="MMR_HSR1"/>
    <property type="match status" value="1"/>
</dbReference>
<dbReference type="PANTHER" id="PTHR46498">
    <property type="entry name" value="GTP-BINDING PROTEIN 8"/>
    <property type="match status" value="1"/>
</dbReference>
<dbReference type="InterPro" id="IPR006073">
    <property type="entry name" value="GTP-bd"/>
</dbReference>
<dbReference type="Gene3D" id="3.40.50.300">
    <property type="entry name" value="P-loop containing nucleotide triphosphate hydrolases"/>
    <property type="match status" value="1"/>
</dbReference>
<protein>
    <recommendedName>
        <fullName evidence="6">EngB-type G domain-containing protein</fullName>
    </recommendedName>
</protein>
<dbReference type="PROSITE" id="PS51706">
    <property type="entry name" value="G_ENGB"/>
    <property type="match status" value="1"/>
</dbReference>
<proteinExistence type="predicted"/>
<organism evidence="7 8">
    <name type="scientific">Ustilaginoidea virens</name>
    <name type="common">Rice false smut fungus</name>
    <name type="synonym">Villosiclava virens</name>
    <dbReference type="NCBI Taxonomy" id="1159556"/>
    <lineage>
        <taxon>Eukaryota</taxon>
        <taxon>Fungi</taxon>
        <taxon>Dikarya</taxon>
        <taxon>Ascomycota</taxon>
        <taxon>Pezizomycotina</taxon>
        <taxon>Sordariomycetes</taxon>
        <taxon>Hypocreomycetidae</taxon>
        <taxon>Hypocreales</taxon>
        <taxon>Clavicipitaceae</taxon>
        <taxon>Ustilaginoidea</taxon>
    </lineage>
</organism>
<keyword evidence="1" id="KW-0479">Metal-binding</keyword>
<accession>A0A1B5L5E5</accession>
<feature type="domain" description="EngB-type G" evidence="6">
    <location>
        <begin position="170"/>
        <end position="380"/>
    </location>
</feature>
<evidence type="ECO:0000256" key="5">
    <source>
        <dbReference type="SAM" id="MobiDB-lite"/>
    </source>
</evidence>
<evidence type="ECO:0000256" key="1">
    <source>
        <dbReference type="ARBA" id="ARBA00022723"/>
    </source>
</evidence>
<dbReference type="SUPFAM" id="SSF52540">
    <property type="entry name" value="P-loop containing nucleoside triphosphate hydrolases"/>
    <property type="match status" value="1"/>
</dbReference>
<evidence type="ECO:0000313" key="8">
    <source>
        <dbReference type="Proteomes" id="UP000054053"/>
    </source>
</evidence>
<dbReference type="InterPro" id="IPR030393">
    <property type="entry name" value="G_ENGB_dom"/>
</dbReference>
<dbReference type="EMBL" id="BBTG02000031">
    <property type="protein sequence ID" value="GAO18741.1"/>
    <property type="molecule type" value="Genomic_DNA"/>
</dbReference>
<evidence type="ECO:0000256" key="4">
    <source>
        <dbReference type="ARBA" id="ARBA00023134"/>
    </source>
</evidence>
<feature type="region of interest" description="Disordered" evidence="5">
    <location>
        <begin position="1"/>
        <end position="94"/>
    </location>
</feature>
<evidence type="ECO:0000256" key="2">
    <source>
        <dbReference type="ARBA" id="ARBA00022741"/>
    </source>
</evidence>
<name>A0A1B5L5E5_USTVR</name>
<keyword evidence="2" id="KW-0547">Nucleotide-binding</keyword>
<reference evidence="8" key="1">
    <citation type="journal article" date="2016" name="Genome Announc.">
        <title>Genome sequence of Ustilaginoidea virens IPU010, a rice pathogenic fungus causing false smut.</title>
        <authorList>
            <person name="Kumagai T."/>
            <person name="Ishii T."/>
            <person name="Terai G."/>
            <person name="Umemura M."/>
            <person name="Machida M."/>
            <person name="Asai K."/>
        </authorList>
    </citation>
    <scope>NUCLEOTIDE SEQUENCE [LARGE SCALE GENOMIC DNA]</scope>
    <source>
        <strain evidence="8">IPU010</strain>
    </source>
</reference>
<dbReference type="InterPro" id="IPR027417">
    <property type="entry name" value="P-loop_NTPase"/>
</dbReference>
<keyword evidence="3" id="KW-0460">Magnesium</keyword>
<evidence type="ECO:0000313" key="7">
    <source>
        <dbReference type="EMBL" id="GAO18741.1"/>
    </source>
</evidence>
<gene>
    <name evidence="7" type="ORF">UVI_02047010</name>
</gene>
<keyword evidence="4" id="KW-0342">GTP-binding</keyword>
<dbReference type="PANTHER" id="PTHR46498:SF1">
    <property type="entry name" value="GTP-BINDING PROTEIN 8"/>
    <property type="match status" value="1"/>
</dbReference>